<evidence type="ECO:0000256" key="2">
    <source>
        <dbReference type="ARBA" id="ARBA00004749"/>
    </source>
</evidence>
<dbReference type="PANTHER" id="PTHR43876">
    <property type="entry name" value="UBIQUINONE BIOSYNTHESIS MONOOXYGENASE COQ6, MITOCHONDRIAL"/>
    <property type="match status" value="1"/>
</dbReference>
<reference evidence="10" key="1">
    <citation type="journal article" date="2019" name="Int. J. Syst. Evol. Microbiol.">
        <title>The Global Catalogue of Microorganisms (GCM) 10K type strain sequencing project: providing services to taxonomists for standard genome sequencing and annotation.</title>
        <authorList>
            <consortium name="The Broad Institute Genomics Platform"/>
            <consortium name="The Broad Institute Genome Sequencing Center for Infectious Disease"/>
            <person name="Wu L."/>
            <person name="Ma J."/>
        </authorList>
    </citation>
    <scope>NUCLEOTIDE SEQUENCE [LARGE SCALE GENOMIC DNA]</scope>
    <source>
        <strain evidence="10">JCM 18720</strain>
    </source>
</reference>
<evidence type="ECO:0000256" key="6">
    <source>
        <dbReference type="ARBA" id="ARBA00023002"/>
    </source>
</evidence>
<organism evidence="9 10">
    <name type="scientific">Ferrimonas gelatinilytica</name>
    <dbReference type="NCBI Taxonomy" id="1255257"/>
    <lineage>
        <taxon>Bacteria</taxon>
        <taxon>Pseudomonadati</taxon>
        <taxon>Pseudomonadota</taxon>
        <taxon>Gammaproteobacteria</taxon>
        <taxon>Alteromonadales</taxon>
        <taxon>Ferrimonadaceae</taxon>
        <taxon>Ferrimonas</taxon>
    </lineage>
</organism>
<comment type="cofactor">
    <cofactor evidence="1">
        <name>FAD</name>
        <dbReference type="ChEBI" id="CHEBI:57692"/>
    </cofactor>
</comment>
<evidence type="ECO:0000259" key="8">
    <source>
        <dbReference type="Pfam" id="PF01494"/>
    </source>
</evidence>
<dbReference type="PRINTS" id="PR00420">
    <property type="entry name" value="RNGMNOXGNASE"/>
</dbReference>
<accession>A0ABP9RS49</accession>
<evidence type="ECO:0000256" key="3">
    <source>
        <dbReference type="ARBA" id="ARBA00005349"/>
    </source>
</evidence>
<dbReference type="GO" id="GO:0004497">
    <property type="term" value="F:monooxygenase activity"/>
    <property type="evidence" value="ECO:0007669"/>
    <property type="project" value="UniProtKB-KW"/>
</dbReference>
<dbReference type="InterPro" id="IPR036188">
    <property type="entry name" value="FAD/NAD-bd_sf"/>
</dbReference>
<dbReference type="NCBIfam" id="TIGR01988">
    <property type="entry name" value="Ubi-OHases"/>
    <property type="match status" value="1"/>
</dbReference>
<comment type="pathway">
    <text evidence="2">Cofactor biosynthesis; ubiquinone biosynthesis.</text>
</comment>
<dbReference type="Proteomes" id="UP001501600">
    <property type="component" value="Unassembled WGS sequence"/>
</dbReference>
<keyword evidence="7 9" id="KW-0503">Monooxygenase</keyword>
<evidence type="ECO:0000256" key="5">
    <source>
        <dbReference type="ARBA" id="ARBA00022827"/>
    </source>
</evidence>
<dbReference type="InterPro" id="IPR051205">
    <property type="entry name" value="UbiH/COQ6_monooxygenase"/>
</dbReference>
<keyword evidence="4" id="KW-0285">Flavoprotein</keyword>
<sequence length="390" mass="42559">MDNYDVLIVGAGMVGAASACALARHGFRIALIEAQAPAPFAADQPLDLRVSAVSAASERLLESLGAWEPITGMRLAPYDTLATWEWAQSEVAFCAEEIGHDHLGHIIENRVVQLGLWQVLEQLDNVDLLVGEAPSKLWQDAEGAYLTLGARTLSGRLLLGCDGAESRVRQAAGIGVTGWSYRQHCLAINVETQMPQQRITWQLFTPQGPRAFLPLVGHQGSLVWYDSPERIAALKRLDKAALKAEIQQHFPARLGEFEVQALASFPLVRRHAQAYFAGRMVLLGDAAHTINPLAGQGVNLGFKDVAALAEILGEAKNSDPDAWDAPEVLARYQSARQPDNLMMQSAMDLFYKAFSNDFLPLKLARNLALGAAQRSGPIKRQVMRYAMGLS</sequence>
<keyword evidence="10" id="KW-1185">Reference proteome</keyword>
<dbReference type="InterPro" id="IPR010971">
    <property type="entry name" value="UbiH/COQ6"/>
</dbReference>
<evidence type="ECO:0000256" key="1">
    <source>
        <dbReference type="ARBA" id="ARBA00001974"/>
    </source>
</evidence>
<evidence type="ECO:0000313" key="9">
    <source>
        <dbReference type="EMBL" id="GAA5186107.1"/>
    </source>
</evidence>
<evidence type="ECO:0000256" key="7">
    <source>
        <dbReference type="ARBA" id="ARBA00023033"/>
    </source>
</evidence>
<feature type="domain" description="FAD-binding" evidence="8">
    <location>
        <begin position="4"/>
        <end position="338"/>
    </location>
</feature>
<dbReference type="Pfam" id="PF01494">
    <property type="entry name" value="FAD_binding_3"/>
    <property type="match status" value="1"/>
</dbReference>
<dbReference type="PANTHER" id="PTHR43876:SF10">
    <property type="entry name" value="3-DEMETHOXYUBIQUINOL 3-HYDROXYLASE"/>
    <property type="match status" value="1"/>
</dbReference>
<keyword evidence="6" id="KW-0560">Oxidoreductase</keyword>
<comment type="similarity">
    <text evidence="3">Belongs to the UbiH/COQ6 family.</text>
</comment>
<evidence type="ECO:0000256" key="4">
    <source>
        <dbReference type="ARBA" id="ARBA00022630"/>
    </source>
</evidence>
<dbReference type="SUPFAM" id="SSF51905">
    <property type="entry name" value="FAD/NAD(P)-binding domain"/>
    <property type="match status" value="1"/>
</dbReference>
<gene>
    <name evidence="9" type="ORF">GCM10025772_00920</name>
</gene>
<proteinExistence type="inferred from homology"/>
<evidence type="ECO:0000313" key="10">
    <source>
        <dbReference type="Proteomes" id="UP001501600"/>
    </source>
</evidence>
<dbReference type="InterPro" id="IPR002938">
    <property type="entry name" value="FAD-bd"/>
</dbReference>
<dbReference type="EMBL" id="BAABLF010000001">
    <property type="protein sequence ID" value="GAA5186107.1"/>
    <property type="molecule type" value="Genomic_DNA"/>
</dbReference>
<dbReference type="Gene3D" id="3.50.50.60">
    <property type="entry name" value="FAD/NAD(P)-binding domain"/>
    <property type="match status" value="2"/>
</dbReference>
<keyword evidence="5" id="KW-0274">FAD</keyword>
<dbReference type="RefSeq" id="WP_345315063.1">
    <property type="nucleotide sequence ID" value="NZ_BAABLF010000001.1"/>
</dbReference>
<comment type="caution">
    <text evidence="9">The sequence shown here is derived from an EMBL/GenBank/DDBJ whole genome shotgun (WGS) entry which is preliminary data.</text>
</comment>
<protein>
    <submittedName>
        <fullName evidence="9">FAD-dependent monooxygenase</fullName>
    </submittedName>
</protein>
<name>A0ABP9RS49_9GAMM</name>